<protein>
    <submittedName>
        <fullName evidence="3">Uncharacterized protein</fullName>
    </submittedName>
</protein>
<comment type="caution">
    <text evidence="3">The sequence shown here is derived from an EMBL/GenBank/DDBJ whole genome shotgun (WGS) entry which is preliminary data.</text>
</comment>
<organism evidence="3 4">
    <name type="scientific">Pseudooceanicola batsensis (strain ATCC BAA-863 / DSM 15984 / KCTC 12145 / HTCC2597)</name>
    <name type="common">Oceanicola batsensis</name>
    <dbReference type="NCBI Taxonomy" id="252305"/>
    <lineage>
        <taxon>Bacteria</taxon>
        <taxon>Pseudomonadati</taxon>
        <taxon>Pseudomonadota</taxon>
        <taxon>Alphaproteobacteria</taxon>
        <taxon>Rhodobacterales</taxon>
        <taxon>Paracoccaceae</taxon>
        <taxon>Pseudooceanicola</taxon>
    </lineage>
</organism>
<evidence type="ECO:0000313" key="4">
    <source>
        <dbReference type="Proteomes" id="UP000004318"/>
    </source>
</evidence>
<accession>A3TSC7</accession>
<feature type="compositionally biased region" description="Low complexity" evidence="1">
    <location>
        <begin position="76"/>
        <end position="98"/>
    </location>
</feature>
<feature type="transmembrane region" description="Helical" evidence="2">
    <location>
        <begin position="20"/>
        <end position="40"/>
    </location>
</feature>
<dbReference type="eggNOG" id="ENOG5031UFI">
    <property type="taxonomic scope" value="Bacteria"/>
</dbReference>
<evidence type="ECO:0000313" key="3">
    <source>
        <dbReference type="EMBL" id="EAQ04554.1"/>
    </source>
</evidence>
<keyword evidence="2" id="KW-0472">Membrane</keyword>
<keyword evidence="2" id="KW-1133">Transmembrane helix</keyword>
<feature type="region of interest" description="Disordered" evidence="1">
    <location>
        <begin position="62"/>
        <end position="98"/>
    </location>
</feature>
<keyword evidence="2" id="KW-0812">Transmembrane</keyword>
<dbReference type="Proteomes" id="UP000004318">
    <property type="component" value="Unassembled WGS sequence"/>
</dbReference>
<dbReference type="EMBL" id="AAMO01000001">
    <property type="protein sequence ID" value="EAQ04554.1"/>
    <property type="molecule type" value="Genomic_DNA"/>
</dbReference>
<dbReference type="RefSeq" id="WP_009805189.1">
    <property type="nucleotide sequence ID" value="NZ_CH724131.1"/>
</dbReference>
<sequence>MADRNINENRTTGGSRSSGALAFIVGGLVVLVAALAYVVFSDGVLMGGGVPADTDVEINTTSDSAAGAEAVDDGAEAGATAETDNAEATSGAAATAEN</sequence>
<name>A3TSC7_PSEBH</name>
<proteinExistence type="predicted"/>
<dbReference type="AlphaFoldDB" id="A3TSC7"/>
<dbReference type="HOGENOM" id="CLU_2330973_0_0_5"/>
<evidence type="ECO:0000256" key="1">
    <source>
        <dbReference type="SAM" id="MobiDB-lite"/>
    </source>
</evidence>
<reference evidence="3 4" key="1">
    <citation type="journal article" date="2010" name="J. Bacteriol.">
        <title>Genome sequences of Oceanicola granulosus HTCC2516(T) and Oceanicola batsensis HTCC2597(TDelta).</title>
        <authorList>
            <person name="Thrash J.C."/>
            <person name="Cho J.C."/>
            <person name="Vergin K.L."/>
            <person name="Giovannoni S.J."/>
        </authorList>
    </citation>
    <scope>NUCLEOTIDE SEQUENCE [LARGE SCALE GENOMIC DNA]</scope>
    <source>
        <strain evidence="4">ATCC BAA-863 / DSM 15984 / KCTC 12145 / HTCC2597</strain>
    </source>
</reference>
<evidence type="ECO:0000256" key="2">
    <source>
        <dbReference type="SAM" id="Phobius"/>
    </source>
</evidence>
<gene>
    <name evidence="3" type="ORF">OB2597_04710</name>
</gene>
<keyword evidence="4" id="KW-1185">Reference proteome</keyword>